<feature type="compositionally biased region" description="Low complexity" evidence="6">
    <location>
        <begin position="296"/>
        <end position="309"/>
    </location>
</feature>
<dbReference type="GO" id="GO:0005634">
    <property type="term" value="C:nucleus"/>
    <property type="evidence" value="ECO:0007669"/>
    <property type="project" value="UniProtKB-SubCell"/>
</dbReference>
<gene>
    <name evidence="8" type="ORF">AARE701A_LOCUS10336</name>
</gene>
<dbReference type="InterPro" id="IPR005508">
    <property type="entry name" value="At2g31720-like"/>
</dbReference>
<feature type="compositionally biased region" description="Low complexity" evidence="6">
    <location>
        <begin position="110"/>
        <end position="122"/>
    </location>
</feature>
<evidence type="ECO:0000313" key="9">
    <source>
        <dbReference type="Proteomes" id="UP000682877"/>
    </source>
</evidence>
<organism evidence="8 9">
    <name type="scientific">Arabidopsis arenosa</name>
    <name type="common">Sand rock-cress</name>
    <name type="synonym">Cardaminopsis arenosa</name>
    <dbReference type="NCBI Taxonomy" id="38785"/>
    <lineage>
        <taxon>Eukaryota</taxon>
        <taxon>Viridiplantae</taxon>
        <taxon>Streptophyta</taxon>
        <taxon>Embryophyta</taxon>
        <taxon>Tracheophyta</taxon>
        <taxon>Spermatophyta</taxon>
        <taxon>Magnoliopsida</taxon>
        <taxon>eudicotyledons</taxon>
        <taxon>Gunneridae</taxon>
        <taxon>Pentapetalae</taxon>
        <taxon>rosids</taxon>
        <taxon>malvids</taxon>
        <taxon>Brassicales</taxon>
        <taxon>Brassicaceae</taxon>
        <taxon>Camelineae</taxon>
        <taxon>Arabidopsis</taxon>
    </lineage>
</organism>
<keyword evidence="4" id="KW-0804">Transcription</keyword>
<comment type="subcellular location">
    <subcellularLocation>
        <location evidence="1">Nucleus</location>
    </subcellularLocation>
</comment>
<protein>
    <recommendedName>
        <fullName evidence="7">TF-B3 domain-containing protein</fullName>
    </recommendedName>
</protein>
<dbReference type="PANTHER" id="PTHR31541">
    <property type="entry name" value="B3 DOMAIN PLANT PROTEIN-RELATED"/>
    <property type="match status" value="1"/>
</dbReference>
<evidence type="ECO:0000259" key="7">
    <source>
        <dbReference type="PROSITE" id="PS50863"/>
    </source>
</evidence>
<dbReference type="SUPFAM" id="SSF101936">
    <property type="entry name" value="DNA-binding pseudobarrel domain"/>
    <property type="match status" value="1"/>
</dbReference>
<dbReference type="Proteomes" id="UP000682877">
    <property type="component" value="Chromosome 4"/>
</dbReference>
<feature type="region of interest" description="Disordered" evidence="6">
    <location>
        <begin position="26"/>
        <end position="49"/>
    </location>
</feature>
<dbReference type="PROSITE" id="PS50863">
    <property type="entry name" value="B3"/>
    <property type="match status" value="1"/>
</dbReference>
<dbReference type="AlphaFoldDB" id="A0A8S2A369"/>
<dbReference type="Pfam" id="PF03754">
    <property type="entry name" value="At2g31720-like"/>
    <property type="match status" value="1"/>
</dbReference>
<feature type="region of interest" description="Disordered" evidence="6">
    <location>
        <begin position="103"/>
        <end position="123"/>
    </location>
</feature>
<accession>A0A8S2A369</accession>
<keyword evidence="2" id="KW-0805">Transcription regulation</keyword>
<feature type="region of interest" description="Disordered" evidence="6">
    <location>
        <begin position="296"/>
        <end position="354"/>
    </location>
</feature>
<evidence type="ECO:0000256" key="6">
    <source>
        <dbReference type="SAM" id="MobiDB-lite"/>
    </source>
</evidence>
<evidence type="ECO:0000256" key="2">
    <source>
        <dbReference type="ARBA" id="ARBA00023015"/>
    </source>
</evidence>
<evidence type="ECO:0000313" key="8">
    <source>
        <dbReference type="EMBL" id="CAE6025685.1"/>
    </source>
</evidence>
<name>A0A8S2A369_ARAAE</name>
<evidence type="ECO:0000256" key="1">
    <source>
        <dbReference type="ARBA" id="ARBA00004123"/>
    </source>
</evidence>
<sequence>MMKSDDRSFSEQRCWRRLREVIGQTSHEKPQTVGRFEVEPPSRPLLDVDKEYGTLIEAKKDNSKKEEPRVYSGQVNMEEVMYEAVGEWLESLLEHRSITSVKPVLQNPNSDSESSMSSCVSQSKKKRCSINVEERSRKKRKTVVSPLEVEPIQTTPPDWLLNVMRREENGYNPKLISTRQLYNTDLAELQARLSVPFRQVKTPDFLTEDETRKLHRNAMKLCPDGVSVDLVDPLLKKHVLELRKWKMSGNWNYVFVKGWKNVLDANSFKEKDVYPLWSFRSGTGKLCFALIPKNSSNGSTSGESGRGNSLSGGDGASTSGESGQVPLPILPSHPGRDSSHSGQGCSGESSSSSS</sequence>
<evidence type="ECO:0000256" key="4">
    <source>
        <dbReference type="ARBA" id="ARBA00023163"/>
    </source>
</evidence>
<evidence type="ECO:0000256" key="5">
    <source>
        <dbReference type="ARBA" id="ARBA00023242"/>
    </source>
</evidence>
<feature type="domain" description="TF-B3" evidence="7">
    <location>
        <begin position="243"/>
        <end position="294"/>
    </location>
</feature>
<dbReference type="GO" id="GO:0003677">
    <property type="term" value="F:DNA binding"/>
    <property type="evidence" value="ECO:0007669"/>
    <property type="project" value="UniProtKB-KW"/>
</dbReference>
<dbReference type="CDD" id="cd10017">
    <property type="entry name" value="B3_DNA"/>
    <property type="match status" value="1"/>
</dbReference>
<keyword evidence="5" id="KW-0539">Nucleus</keyword>
<feature type="compositionally biased region" description="Low complexity" evidence="6">
    <location>
        <begin position="340"/>
        <end position="354"/>
    </location>
</feature>
<keyword evidence="9" id="KW-1185">Reference proteome</keyword>
<reference evidence="8" key="1">
    <citation type="submission" date="2021-01" db="EMBL/GenBank/DDBJ databases">
        <authorList>
            <person name="Bezrukov I."/>
        </authorList>
    </citation>
    <scope>NUCLEOTIDE SEQUENCE</scope>
</reference>
<keyword evidence="3" id="KW-0238">DNA-binding</keyword>
<evidence type="ECO:0000256" key="3">
    <source>
        <dbReference type="ARBA" id="ARBA00023125"/>
    </source>
</evidence>
<dbReference type="PANTHER" id="PTHR31541:SF56">
    <property type="entry name" value="DOMAIN PROTEIN, PUTATIVE (DUF313)-RELATED"/>
    <property type="match status" value="1"/>
</dbReference>
<dbReference type="InterPro" id="IPR015300">
    <property type="entry name" value="DNA-bd_pseudobarrel_sf"/>
</dbReference>
<dbReference type="EMBL" id="LR999454">
    <property type="protein sequence ID" value="CAE6025685.1"/>
    <property type="molecule type" value="Genomic_DNA"/>
</dbReference>
<proteinExistence type="predicted"/>
<dbReference type="InterPro" id="IPR003340">
    <property type="entry name" value="B3_DNA-bd"/>
</dbReference>
<dbReference type="Gene3D" id="2.40.330.10">
    <property type="entry name" value="DNA-binding pseudobarrel domain"/>
    <property type="match status" value="1"/>
</dbReference>